<keyword evidence="1" id="KW-1133">Transmembrane helix</keyword>
<dbReference type="Proteomes" id="UP000741863">
    <property type="component" value="Unassembled WGS sequence"/>
</dbReference>
<dbReference type="InterPro" id="IPR024529">
    <property type="entry name" value="ECF_trnsprt_substrate-spec"/>
</dbReference>
<sequence>MKTKKITLLAVLMALCVVGRLVFVYIPNVQPVSAIIIISSFFMGPVFGIILATGSAILTNLFLGTGIWTVFQILAWAFIGIVSGLLGKAFPNMKIIVIAIFGALFGYLYGLIVSLNILVVTDYFWAYYLAGLPFDTYHAIGNVAFILLLYPFLKKLLLDYKKQNYD</sequence>
<organism evidence="2 3">
    <name type="scientific">Geomicrobium sediminis</name>
    <dbReference type="NCBI Taxonomy" id="1347788"/>
    <lineage>
        <taxon>Bacteria</taxon>
        <taxon>Bacillati</taxon>
        <taxon>Bacillota</taxon>
        <taxon>Bacilli</taxon>
        <taxon>Bacillales</taxon>
        <taxon>Geomicrobium</taxon>
    </lineage>
</organism>
<name>A0ABS2PC65_9BACL</name>
<protein>
    <submittedName>
        <fullName evidence="2">Energy-coupling factor transport system substrate-specific component</fullName>
    </submittedName>
</protein>
<dbReference type="Pfam" id="PF12822">
    <property type="entry name" value="ECF_trnsprt"/>
    <property type="match status" value="1"/>
</dbReference>
<evidence type="ECO:0000256" key="1">
    <source>
        <dbReference type="SAM" id="Phobius"/>
    </source>
</evidence>
<feature type="transmembrane region" description="Helical" evidence="1">
    <location>
        <begin position="6"/>
        <end position="26"/>
    </location>
</feature>
<gene>
    <name evidence="2" type="ORF">JOD17_002118</name>
</gene>
<proteinExistence type="predicted"/>
<dbReference type="Gene3D" id="1.10.1760.20">
    <property type="match status" value="1"/>
</dbReference>
<feature type="transmembrane region" description="Helical" evidence="1">
    <location>
        <begin position="65"/>
        <end position="86"/>
    </location>
</feature>
<keyword evidence="3" id="KW-1185">Reference proteome</keyword>
<evidence type="ECO:0000313" key="2">
    <source>
        <dbReference type="EMBL" id="MBM7633024.1"/>
    </source>
</evidence>
<comment type="caution">
    <text evidence="2">The sequence shown here is derived from an EMBL/GenBank/DDBJ whole genome shotgun (WGS) entry which is preliminary data.</text>
</comment>
<feature type="transmembrane region" description="Helical" evidence="1">
    <location>
        <begin position="125"/>
        <end position="153"/>
    </location>
</feature>
<keyword evidence="1" id="KW-0812">Transmembrane</keyword>
<feature type="transmembrane region" description="Helical" evidence="1">
    <location>
        <begin position="33"/>
        <end position="59"/>
    </location>
</feature>
<dbReference type="EMBL" id="JAFBEC010000005">
    <property type="protein sequence ID" value="MBM7633024.1"/>
    <property type="molecule type" value="Genomic_DNA"/>
</dbReference>
<dbReference type="RefSeq" id="WP_204697520.1">
    <property type="nucleotide sequence ID" value="NZ_JAFBEC010000005.1"/>
</dbReference>
<accession>A0ABS2PC65</accession>
<feature type="transmembrane region" description="Helical" evidence="1">
    <location>
        <begin position="95"/>
        <end position="119"/>
    </location>
</feature>
<evidence type="ECO:0000313" key="3">
    <source>
        <dbReference type="Proteomes" id="UP000741863"/>
    </source>
</evidence>
<reference evidence="2 3" key="1">
    <citation type="submission" date="2021-01" db="EMBL/GenBank/DDBJ databases">
        <title>Genomic Encyclopedia of Type Strains, Phase IV (KMG-IV): sequencing the most valuable type-strain genomes for metagenomic binning, comparative biology and taxonomic classification.</title>
        <authorList>
            <person name="Goeker M."/>
        </authorList>
    </citation>
    <scope>NUCLEOTIDE SEQUENCE [LARGE SCALE GENOMIC DNA]</scope>
    <source>
        <strain evidence="2 3">DSM 25540</strain>
    </source>
</reference>
<keyword evidence="1" id="KW-0472">Membrane</keyword>